<accession>A0ABW1SDB0</accession>
<dbReference type="PANTHER" id="PTHR47642:SF5">
    <property type="entry name" value="ATP-DEPENDENT DNA HELICASE"/>
    <property type="match status" value="1"/>
</dbReference>
<comment type="caution">
    <text evidence="2">The sequence shown here is derived from an EMBL/GenBank/DDBJ whole genome shotgun (WGS) entry which is preliminary data.</text>
</comment>
<dbReference type="EMBL" id="JBHSSW010000028">
    <property type="protein sequence ID" value="MFC6199263.1"/>
    <property type="molecule type" value="Genomic_DNA"/>
</dbReference>
<dbReference type="Gene3D" id="3.40.50.300">
    <property type="entry name" value="P-loop containing nucleotide triphosphate hydrolases"/>
    <property type="match status" value="2"/>
</dbReference>
<dbReference type="InterPro" id="IPR027417">
    <property type="entry name" value="P-loop_NTPase"/>
</dbReference>
<organism evidence="2 3">
    <name type="scientific">Ponticaulis profundi</name>
    <dbReference type="NCBI Taxonomy" id="2665222"/>
    <lineage>
        <taxon>Bacteria</taxon>
        <taxon>Pseudomonadati</taxon>
        <taxon>Pseudomonadota</taxon>
        <taxon>Alphaproteobacteria</taxon>
        <taxon>Hyphomonadales</taxon>
        <taxon>Hyphomonadaceae</taxon>
        <taxon>Ponticaulis</taxon>
    </lineage>
</organism>
<proteinExistence type="predicted"/>
<protein>
    <submittedName>
        <fullName evidence="2">ATP-dependent RecD-like DNA helicase</fullName>
    </submittedName>
</protein>
<name>A0ABW1SDB0_9PROT</name>
<dbReference type="InterPro" id="IPR010285">
    <property type="entry name" value="DNA_helicase_pif1-like_DEAD"/>
</dbReference>
<dbReference type="Proteomes" id="UP001596303">
    <property type="component" value="Unassembled WGS sequence"/>
</dbReference>
<dbReference type="RefSeq" id="WP_377380163.1">
    <property type="nucleotide sequence ID" value="NZ_JBHSSW010000028.1"/>
</dbReference>
<dbReference type="PANTHER" id="PTHR47642">
    <property type="entry name" value="ATP-DEPENDENT DNA HELICASE"/>
    <property type="match status" value="1"/>
</dbReference>
<dbReference type="InterPro" id="IPR003593">
    <property type="entry name" value="AAA+_ATPase"/>
</dbReference>
<dbReference type="Gene3D" id="2.30.30.940">
    <property type="match status" value="1"/>
</dbReference>
<reference evidence="3" key="1">
    <citation type="journal article" date="2019" name="Int. J. Syst. Evol. Microbiol.">
        <title>The Global Catalogue of Microorganisms (GCM) 10K type strain sequencing project: providing services to taxonomists for standard genome sequencing and annotation.</title>
        <authorList>
            <consortium name="The Broad Institute Genomics Platform"/>
            <consortium name="The Broad Institute Genome Sequencing Center for Infectious Disease"/>
            <person name="Wu L."/>
            <person name="Ma J."/>
        </authorList>
    </citation>
    <scope>NUCLEOTIDE SEQUENCE [LARGE SCALE GENOMIC DNA]</scope>
    <source>
        <strain evidence="3">CGMCC-1.15741</strain>
    </source>
</reference>
<dbReference type="Pfam" id="PF05970">
    <property type="entry name" value="PIF1"/>
    <property type="match status" value="1"/>
</dbReference>
<dbReference type="SUPFAM" id="SSF52540">
    <property type="entry name" value="P-loop containing nucleoside triphosphate hydrolases"/>
    <property type="match status" value="2"/>
</dbReference>
<keyword evidence="3" id="KW-1185">Reference proteome</keyword>
<sequence length="447" mass="50205">MSKDQTPNLTQSVPLAWISGEERSPTGNVFLTGRAGTGKTTLLRRFLHDAGEKAIVLAPTGIAAMNVGGQTIHSFFKFPPRLLDGGDVKRLRNARLIKKLDTIIIDEISMVRADMLDAIDKSLQLNRGSKKPFGGVRMILSGDLHQLPPVVGREEGEILEERYGNPYFFRAEAFQRGAFALVAMKHVFRQSDPTFLTLLNSIRNGRLSRDDAEALHARISGRTAIEASETHIVLTPNNAAANRINKARLEALDGDMYAFQARVDGQFEDKAHPTENILELKVGARVMLIKNDPEGRWVNGSIGEVTGFEDDACFVKINRDTYRIEQAVWEKYRYELDRDTDKVDRSVVGSFKQLPIRLAYAVTIHKSQGLTLDRVYIDFDYGMFAHGQAYVAFSRARSLDGLDISRPLRPTDLVFDRRAFDFGKLDIVEDTDDYLIAGFQPRENELL</sequence>
<feature type="domain" description="AAA+ ATPase" evidence="1">
    <location>
        <begin position="25"/>
        <end position="208"/>
    </location>
</feature>
<evidence type="ECO:0000259" key="1">
    <source>
        <dbReference type="SMART" id="SM00382"/>
    </source>
</evidence>
<dbReference type="CDD" id="cd18809">
    <property type="entry name" value="SF1_C_RecD"/>
    <property type="match status" value="1"/>
</dbReference>
<evidence type="ECO:0000313" key="2">
    <source>
        <dbReference type="EMBL" id="MFC6199263.1"/>
    </source>
</evidence>
<dbReference type="InterPro" id="IPR051055">
    <property type="entry name" value="PIF1_helicase"/>
</dbReference>
<evidence type="ECO:0000313" key="3">
    <source>
        <dbReference type="Proteomes" id="UP001596303"/>
    </source>
</evidence>
<dbReference type="SMART" id="SM00382">
    <property type="entry name" value="AAA"/>
    <property type="match status" value="1"/>
</dbReference>
<gene>
    <name evidence="2" type="ORF">ACFQDM_14345</name>
</gene>